<feature type="transmembrane region" description="Helical" evidence="1">
    <location>
        <begin position="105"/>
        <end position="126"/>
    </location>
</feature>
<feature type="transmembrane region" description="Helical" evidence="1">
    <location>
        <begin position="138"/>
        <end position="160"/>
    </location>
</feature>
<proteinExistence type="predicted"/>
<organism evidence="2 3">
    <name type="scientific">Suttonella ornithocola</name>
    <dbReference type="NCBI Taxonomy" id="279832"/>
    <lineage>
        <taxon>Bacteria</taxon>
        <taxon>Pseudomonadati</taxon>
        <taxon>Pseudomonadota</taxon>
        <taxon>Gammaproteobacteria</taxon>
        <taxon>Cardiobacteriales</taxon>
        <taxon>Cardiobacteriaceae</taxon>
        <taxon>Suttonella</taxon>
    </lineage>
</organism>
<dbReference type="AlphaFoldDB" id="A0A380MNH1"/>
<dbReference type="RefSeq" id="WP_072576814.1">
    <property type="nucleotide sequence ID" value="NZ_LWHB01000104.1"/>
</dbReference>
<evidence type="ECO:0000313" key="2">
    <source>
        <dbReference type="EMBL" id="SUO94180.1"/>
    </source>
</evidence>
<gene>
    <name evidence="2" type="ORF">NCTC13337_00606</name>
</gene>
<evidence type="ECO:0000313" key="3">
    <source>
        <dbReference type="Proteomes" id="UP000254601"/>
    </source>
</evidence>
<protein>
    <submittedName>
        <fullName evidence="2">Uncharacterized protein conserved in bacteria</fullName>
    </submittedName>
</protein>
<keyword evidence="1" id="KW-0472">Membrane</keyword>
<accession>A0A380MNH1</accession>
<keyword evidence="1" id="KW-0812">Transmembrane</keyword>
<feature type="transmembrane region" description="Helical" evidence="1">
    <location>
        <begin position="28"/>
        <end position="48"/>
    </location>
</feature>
<dbReference type="EMBL" id="UHIC01000001">
    <property type="protein sequence ID" value="SUO94180.1"/>
    <property type="molecule type" value="Genomic_DNA"/>
</dbReference>
<dbReference type="OrthoDB" id="1633380at2"/>
<keyword evidence="1" id="KW-1133">Transmembrane helix</keyword>
<dbReference type="Proteomes" id="UP000254601">
    <property type="component" value="Unassembled WGS sequence"/>
</dbReference>
<evidence type="ECO:0000256" key="1">
    <source>
        <dbReference type="SAM" id="Phobius"/>
    </source>
</evidence>
<sequence length="161" mass="17905">MTITQALHRAHKMPSTATVFKNSLINLIYVYIGLVPAIFALGTVGLMLTEYTPIFTWLSKPLVPYLELLQIPEAAKAAPAMLVGFADMFLPALVGKSIETELTRFVIGVVSIAQIIYLSEVGVLILKSKIRLNILEIFIVFLLRILIALPIVSLIAHWIYR</sequence>
<reference evidence="2 3" key="1">
    <citation type="submission" date="2018-06" db="EMBL/GenBank/DDBJ databases">
        <authorList>
            <consortium name="Pathogen Informatics"/>
            <person name="Doyle S."/>
        </authorList>
    </citation>
    <scope>NUCLEOTIDE SEQUENCE [LARGE SCALE GENOMIC DNA]</scope>
    <source>
        <strain evidence="2 3">NCTC13337</strain>
    </source>
</reference>
<keyword evidence="3" id="KW-1185">Reference proteome</keyword>
<name>A0A380MNH1_9GAMM</name>